<feature type="compositionally biased region" description="Acidic residues" evidence="3">
    <location>
        <begin position="1830"/>
        <end position="1860"/>
    </location>
</feature>
<dbReference type="OMA" id="LRITTIC"/>
<keyword evidence="2" id="KW-0175">Coiled coil</keyword>
<feature type="region of interest" description="Disordered" evidence="3">
    <location>
        <begin position="1777"/>
        <end position="1890"/>
    </location>
</feature>
<evidence type="ECO:0000313" key="5">
    <source>
        <dbReference type="Proteomes" id="UP000054937"/>
    </source>
</evidence>
<dbReference type="InterPro" id="IPR011047">
    <property type="entry name" value="Quinoprotein_ADH-like_sf"/>
</dbReference>
<dbReference type="SUPFAM" id="SSF50998">
    <property type="entry name" value="Quinoprotein alcohol dehydrogenase-like"/>
    <property type="match status" value="1"/>
</dbReference>
<dbReference type="InterPro" id="IPR007174">
    <property type="entry name" value="Las1"/>
</dbReference>
<feature type="compositionally biased region" description="Acidic residues" evidence="3">
    <location>
        <begin position="1789"/>
        <end position="1799"/>
    </location>
</feature>
<feature type="compositionally biased region" description="Basic and acidic residues" evidence="3">
    <location>
        <begin position="1744"/>
        <end position="1756"/>
    </location>
</feature>
<evidence type="ECO:0000256" key="1">
    <source>
        <dbReference type="PROSITE-ProRule" id="PRU00221"/>
    </source>
</evidence>
<feature type="region of interest" description="Disordered" evidence="3">
    <location>
        <begin position="1361"/>
        <end position="1385"/>
    </location>
</feature>
<dbReference type="Pfam" id="PF00400">
    <property type="entry name" value="WD40"/>
    <property type="match status" value="2"/>
</dbReference>
<dbReference type="InParanoid" id="A0A0V0QS33"/>
<accession>A0A0V0QS33</accession>
<comment type="caution">
    <text evidence="4">The sequence shown here is derived from an EMBL/GenBank/DDBJ whole genome shotgun (WGS) entry which is preliminary data.</text>
</comment>
<dbReference type="OrthoDB" id="47276at2759"/>
<dbReference type="SMART" id="SM00320">
    <property type="entry name" value="WD40"/>
    <property type="match status" value="4"/>
</dbReference>
<feature type="compositionally biased region" description="Low complexity" evidence="3">
    <location>
        <begin position="1777"/>
        <end position="1788"/>
    </location>
</feature>
<feature type="region of interest" description="Disordered" evidence="3">
    <location>
        <begin position="1722"/>
        <end position="1756"/>
    </location>
</feature>
<dbReference type="PANTHER" id="PTHR32215">
    <property type="entry name" value="CILIA- AND FLAGELLA-ASSOCIATED PROTEIN 57"/>
    <property type="match status" value="1"/>
</dbReference>
<feature type="region of interest" description="Disordered" evidence="3">
    <location>
        <begin position="1319"/>
        <end position="1344"/>
    </location>
</feature>
<evidence type="ECO:0000313" key="4">
    <source>
        <dbReference type="EMBL" id="KRX05099.1"/>
    </source>
</evidence>
<dbReference type="InterPro" id="IPR036322">
    <property type="entry name" value="WD40_repeat_dom_sf"/>
</dbReference>
<dbReference type="InterPro" id="IPR052993">
    <property type="entry name" value="CFA-57"/>
</dbReference>
<feature type="compositionally biased region" description="Basic and acidic residues" evidence="3">
    <location>
        <begin position="1722"/>
        <end position="1732"/>
    </location>
</feature>
<dbReference type="PANTHER" id="PTHR32215:SF0">
    <property type="entry name" value="CILIA- AND FLAGELLA-ASSOCIATED PROTEIN 57"/>
    <property type="match status" value="1"/>
</dbReference>
<keyword evidence="1" id="KW-0853">WD repeat</keyword>
<dbReference type="SUPFAM" id="SSF50978">
    <property type="entry name" value="WD40 repeat-like"/>
    <property type="match status" value="1"/>
</dbReference>
<dbReference type="InterPro" id="IPR001680">
    <property type="entry name" value="WD40_rpt"/>
</dbReference>
<dbReference type="Pfam" id="PF04031">
    <property type="entry name" value="Las1"/>
    <property type="match status" value="1"/>
</dbReference>
<dbReference type="PROSITE" id="PS50082">
    <property type="entry name" value="WD_REPEATS_2"/>
    <property type="match status" value="2"/>
</dbReference>
<proteinExistence type="predicted"/>
<feature type="compositionally biased region" description="Low complexity" evidence="3">
    <location>
        <begin position="1800"/>
        <end position="1826"/>
    </location>
</feature>
<feature type="coiled-coil region" evidence="2">
    <location>
        <begin position="1550"/>
        <end position="1626"/>
    </location>
</feature>
<feature type="repeat" description="WD" evidence="1">
    <location>
        <begin position="908"/>
        <end position="949"/>
    </location>
</feature>
<feature type="repeat" description="WD" evidence="1">
    <location>
        <begin position="1207"/>
        <end position="1248"/>
    </location>
</feature>
<organism evidence="4 5">
    <name type="scientific">Pseudocohnilembus persalinus</name>
    <name type="common">Ciliate</name>
    <dbReference type="NCBI Taxonomy" id="266149"/>
    <lineage>
        <taxon>Eukaryota</taxon>
        <taxon>Sar</taxon>
        <taxon>Alveolata</taxon>
        <taxon>Ciliophora</taxon>
        <taxon>Intramacronucleata</taxon>
        <taxon>Oligohymenophorea</taxon>
        <taxon>Scuticociliatia</taxon>
        <taxon>Philasterida</taxon>
        <taxon>Pseudocohnilembidae</taxon>
        <taxon>Pseudocohnilembus</taxon>
    </lineage>
</organism>
<feature type="compositionally biased region" description="Low complexity" evidence="3">
    <location>
        <begin position="1733"/>
        <end position="1743"/>
    </location>
</feature>
<dbReference type="EMBL" id="LDAU01000110">
    <property type="protein sequence ID" value="KRX05099.1"/>
    <property type="molecule type" value="Genomic_DNA"/>
</dbReference>
<protein>
    <submittedName>
        <fullName evidence="4">WD40-repeat-containing domain</fullName>
    </submittedName>
</protein>
<evidence type="ECO:0000256" key="3">
    <source>
        <dbReference type="SAM" id="MobiDB-lite"/>
    </source>
</evidence>
<dbReference type="Gene3D" id="2.130.10.10">
    <property type="entry name" value="YVTN repeat-like/Quinoprotein amine dehydrogenase"/>
    <property type="match status" value="3"/>
</dbReference>
<feature type="coiled-coil region" evidence="2">
    <location>
        <begin position="36"/>
        <end position="70"/>
    </location>
</feature>
<gene>
    <name evidence="4" type="ORF">PPERSA_06733</name>
</gene>
<dbReference type="Proteomes" id="UP000054937">
    <property type="component" value="Unassembled WGS sequence"/>
</dbReference>
<keyword evidence="5" id="KW-1185">Reference proteome</keyword>
<feature type="region of interest" description="Disordered" evidence="3">
    <location>
        <begin position="501"/>
        <end position="520"/>
    </location>
</feature>
<feature type="compositionally biased region" description="Low complexity" evidence="3">
    <location>
        <begin position="1861"/>
        <end position="1884"/>
    </location>
</feature>
<name>A0A0V0QS33_PSEPJ</name>
<evidence type="ECO:0000256" key="2">
    <source>
        <dbReference type="SAM" id="Coils"/>
    </source>
</evidence>
<dbReference type="GO" id="GO:0004519">
    <property type="term" value="F:endonuclease activity"/>
    <property type="evidence" value="ECO:0007669"/>
    <property type="project" value="InterPro"/>
</dbReference>
<dbReference type="InterPro" id="IPR015943">
    <property type="entry name" value="WD40/YVTN_repeat-like_dom_sf"/>
</dbReference>
<reference evidence="4 5" key="1">
    <citation type="journal article" date="2015" name="Sci. Rep.">
        <title>Genome of the facultative scuticociliatosis pathogen Pseudocohnilembus persalinus provides insight into its virulence through horizontal gene transfer.</title>
        <authorList>
            <person name="Xiong J."/>
            <person name="Wang G."/>
            <person name="Cheng J."/>
            <person name="Tian M."/>
            <person name="Pan X."/>
            <person name="Warren A."/>
            <person name="Jiang C."/>
            <person name="Yuan D."/>
            <person name="Miao W."/>
        </authorList>
    </citation>
    <scope>NUCLEOTIDE SEQUENCE [LARGE SCALE GENOMIC DNA]</scope>
    <source>
        <strain evidence="4">36N120E</strain>
    </source>
</reference>
<dbReference type="GO" id="GO:0090730">
    <property type="term" value="C:Las1 complex"/>
    <property type="evidence" value="ECO:0007669"/>
    <property type="project" value="InterPro"/>
</dbReference>
<sequence>MSQQSQQDNNIFTLQQFICWEEYVALFQLIFGEDKLQQLQINKSQNSQNLKKNQKNIQQKSVQLNELSLNQNIQEVIQAQEYLKKVVFLRSKCKLSLSLQYFQAFLDYYFQLNQLNYDKRELINHLNSNVNQQQQQNNTIQQKFSEQIQQEENLYQAISLEIVRFTSQMSDIQQNKKSFQSINQMLKNELNMHEHEFISEIRHSITHKHKPSKTLVSQGLNYILYYIYENYWFVQIQKLYNSSLVDESMVPIFLSIIQKKQGANKLFLKKNIKYNKQNMFTLSQLGSQNICTFKKNISSVICKLLYSGQDENSLNQLNNEQNDNQQTNDNSITFLYDIGLELREIGKKKMHFAYLFSEILKQILYISFYSSFSSFKPQQQANYLEKANIILQQVICDRHFEKSISRVLNIPFISFKIRRIYDLYNNLELKALKQIIENLDLLKSNRELKEESTIKIERQRRKKSSVQIDNLQYQQDQQLQIGTDSQKQQVDQEQIKKMVQDQVQENQQKQEAETQENGQQNLKQVRNFTVSEQTYPVGFRFFQTIGQQKLYQLQQLNDQNNFEEENLQTQDNDFRNNIYLHPKDQQIIYPAANLIVINNDNKQQSFQKCTPGTKGITAMAQSRDKRLLAWAEENSPPNIVVINLKNEKSQKKIFQAKEGKSTSYISIDFCPPHEGDGKIKYMIALTDGPDYFLHHFQIDKPKYLGGVSVVKQGMEHIKYSHAFYHPKEDDFALVLGQGLIRSFKLSHDQPPKPLTQGMKKDNKDLQHSPNYQAYCILNDGTMVVGTDMGELLIFHQNCELRMILPESPKLEQFQITTIIPYSKGFLVGGQDCTILIYEKIEEHKKPYTRIGKKIQCREYRSPINCLLMADDKENNLIIGLENNQMLYVPFNSERVQADDQLKFEHQLLPFHSQEITGMDICIRKALVGTCSTDKTVRIWNYQEHTLENFREFEEKAYSLAFHPSGFHIVVAFENKIRIMNLFEKDIVPFREITSKFCQEIVFSQGGNLFAFTNESMVQIYNFYTGDLASNINNNILRGAGRVNSIFFEDDDLTIYTGNSEGVVKFWRLDEYGSANEEILNQPGFEVTSIVSLEANKIQVQQQSSSSSNDYKRKCYVAGIHRNSVADSEKCIYEIEITLKYDREQVEKNKKKYVVSEPVKIFTEANISKISLLNSSKLFFFCSSELGLPGSVRVSPFYFDPKADVFEVQSHKQGISRLKVSFDDNYLFTSSKDRSLIIYEIKNKEKVKFDNMQFSEEFLIPQEQYNKEQLEIEQLTEKRMKQEFNQKQIQMEIQRKIENQISQLKYQKKNMDDEERQKIEELENQKKEKERQNEERKQKFNENHEYQKKMIEKDYNKKIAMEKTRNEELQKEVEREKKRFENEEREIREKHRKEMEDKRRQFETKKQELDSQIKQLFAQQQEMNQEFAHKQKDLESTAEEQIEFIKETNEIEMKNLFAELDKQEIQKKSRQSYYEQEASKLEEERSKLKEILEQINTLTEQNKASMKIREGQLKEIHEREKTINDKIRRIYELKKKTQELEKFKFVLDYKIKELKRDIGPKEEEIAKMKEQVQNMRGEISHFRRNNATLSLIVTDLRLRQKGMTKEIEQLTETEKNLSNYINNYKQDVKDCYQEIYDYKKLKQQCLKLYNKYVQEDNKKIYDGDKQKDYIKERDHLETTVAGLKMKFAKSLVVHETDYQRIMEQNVDLIKELNELQREKKNQDDQIKLQEKQKNQQVKQQSLSQIDKDIQQKTKERSELQARIENQLRINEQLREQLQYSQQNQQQMNYEEGEGEGEGQQEEYSQNEQNIEQYQEQQQFQEQEYQQYEQREENEEQDQNNFQNDEDVNEDQQQYQEDDQNDNDQQYSQNDDQQQNYQGEEQQQQGEQEEEQ</sequence>
<dbReference type="GO" id="GO:0006364">
    <property type="term" value="P:rRNA processing"/>
    <property type="evidence" value="ECO:0007669"/>
    <property type="project" value="InterPro"/>
</dbReference>